<dbReference type="Proteomes" id="UP000319374">
    <property type="component" value="Chromosome"/>
</dbReference>
<reference evidence="3" key="1">
    <citation type="submission" date="2019-06" db="EMBL/GenBank/DDBJ databases">
        <title>Alistipes onderdonkii subsp. vulgaris subsp. nov., Alistipes dispar sp. nov. and Alistipes communis sp. nov., isolated from human faeces, and creation of Alistipes onderdonkii subsp. onderdonkii subsp. nov.</title>
        <authorList>
            <person name="Sakamoto M."/>
            <person name="Ikeyama N."/>
            <person name="Ogata Y."/>
            <person name="Suda W."/>
            <person name="Iino T."/>
            <person name="Hattori M."/>
            <person name="Ohkuma M."/>
        </authorList>
    </citation>
    <scope>NUCLEOTIDE SEQUENCE [LARGE SCALE GENOMIC DNA]</scope>
    <source>
        <strain evidence="3">5CPEGH6</strain>
    </source>
</reference>
<organism evidence="2 3">
    <name type="scientific">Alistipes dispar</name>
    <dbReference type="NCBI Taxonomy" id="2585119"/>
    <lineage>
        <taxon>Bacteria</taxon>
        <taxon>Pseudomonadati</taxon>
        <taxon>Bacteroidota</taxon>
        <taxon>Bacteroidia</taxon>
        <taxon>Bacteroidales</taxon>
        <taxon>Rikenellaceae</taxon>
        <taxon>Alistipes</taxon>
    </lineage>
</organism>
<dbReference type="AlphaFoldDB" id="A0A4Y1WZA1"/>
<name>A0A4Y1WZA1_9BACT</name>
<dbReference type="EMBL" id="AP019736">
    <property type="protein sequence ID" value="BBL05619.1"/>
    <property type="molecule type" value="Genomic_DNA"/>
</dbReference>
<feature type="transmembrane region" description="Helical" evidence="1">
    <location>
        <begin position="7"/>
        <end position="29"/>
    </location>
</feature>
<feature type="transmembrane region" description="Helical" evidence="1">
    <location>
        <begin position="81"/>
        <end position="103"/>
    </location>
</feature>
<accession>A0A4Y1WZA1</accession>
<evidence type="ECO:0000256" key="1">
    <source>
        <dbReference type="SAM" id="Phobius"/>
    </source>
</evidence>
<dbReference type="OrthoDB" id="594989at2"/>
<evidence type="ECO:0000313" key="2">
    <source>
        <dbReference type="EMBL" id="BBL05619.1"/>
    </source>
</evidence>
<protein>
    <submittedName>
        <fullName evidence="2">Membrane protein</fullName>
    </submittedName>
</protein>
<feature type="transmembrane region" description="Helical" evidence="1">
    <location>
        <begin position="123"/>
        <end position="141"/>
    </location>
</feature>
<dbReference type="Pfam" id="PF14126">
    <property type="entry name" value="DUF4293"/>
    <property type="match status" value="1"/>
</dbReference>
<dbReference type="GeneID" id="98672229"/>
<keyword evidence="1" id="KW-0812">Transmembrane</keyword>
<keyword evidence="1" id="KW-1133">Transmembrane helix</keyword>
<dbReference type="RefSeq" id="WP_141427514.1">
    <property type="nucleotide sequence ID" value="NZ_AP019736.1"/>
</dbReference>
<keyword evidence="1" id="KW-0472">Membrane</keyword>
<evidence type="ECO:0000313" key="3">
    <source>
        <dbReference type="Proteomes" id="UP000319374"/>
    </source>
</evidence>
<sequence>MIQRIQTLYLLIVTALVAVMLFAPLAWFAGQAGEYGLYAFSLRSADGTLAQPTLYLGILLALAAALPLVTIFLYRRRLLQIRLCVAEMVLLAGAVVMEGVYYFLSGRLFAGMAFHTQGFKPAIALPLVALLFAFLAARAIFHDELLVRSADRIR</sequence>
<proteinExistence type="predicted"/>
<dbReference type="KEGG" id="ada:A5CPEGH6_02570"/>
<dbReference type="InterPro" id="IPR025635">
    <property type="entry name" value="DUF4293"/>
</dbReference>
<gene>
    <name evidence="2" type="ORF">A5CPEGH6_02570</name>
</gene>
<keyword evidence="3" id="KW-1185">Reference proteome</keyword>
<feature type="transmembrane region" description="Helical" evidence="1">
    <location>
        <begin position="49"/>
        <end position="74"/>
    </location>
</feature>